<reference evidence="2 3" key="1">
    <citation type="submission" date="2024-01" db="EMBL/GenBank/DDBJ databases">
        <title>The complete chloroplast genome sequence of Lithospermum erythrorhizon: insights into the phylogenetic relationship among Boraginaceae species and the maternal lineages of purple gromwells.</title>
        <authorList>
            <person name="Okada T."/>
            <person name="Watanabe K."/>
        </authorList>
    </citation>
    <scope>NUCLEOTIDE SEQUENCE [LARGE SCALE GENOMIC DNA]</scope>
</reference>
<protein>
    <submittedName>
        <fullName evidence="2">Uncharacterized protein</fullName>
    </submittedName>
</protein>
<gene>
    <name evidence="2" type="ORF">LIER_36418</name>
</gene>
<feature type="region of interest" description="Disordered" evidence="1">
    <location>
        <begin position="1"/>
        <end position="21"/>
    </location>
</feature>
<evidence type="ECO:0000313" key="2">
    <source>
        <dbReference type="EMBL" id="GAA0146938.1"/>
    </source>
</evidence>
<organism evidence="2 3">
    <name type="scientific">Lithospermum erythrorhizon</name>
    <name type="common">Purple gromwell</name>
    <name type="synonym">Lithospermum officinale var. erythrorhizon</name>
    <dbReference type="NCBI Taxonomy" id="34254"/>
    <lineage>
        <taxon>Eukaryota</taxon>
        <taxon>Viridiplantae</taxon>
        <taxon>Streptophyta</taxon>
        <taxon>Embryophyta</taxon>
        <taxon>Tracheophyta</taxon>
        <taxon>Spermatophyta</taxon>
        <taxon>Magnoliopsida</taxon>
        <taxon>eudicotyledons</taxon>
        <taxon>Gunneridae</taxon>
        <taxon>Pentapetalae</taxon>
        <taxon>asterids</taxon>
        <taxon>lamiids</taxon>
        <taxon>Boraginales</taxon>
        <taxon>Boraginaceae</taxon>
        <taxon>Boraginoideae</taxon>
        <taxon>Lithospermeae</taxon>
        <taxon>Lithospermum</taxon>
    </lineage>
</organism>
<dbReference type="Proteomes" id="UP001454036">
    <property type="component" value="Unassembled WGS sequence"/>
</dbReference>
<feature type="compositionally biased region" description="Basic and acidic residues" evidence="1">
    <location>
        <begin position="1"/>
        <end position="11"/>
    </location>
</feature>
<dbReference type="EMBL" id="BAABME010016669">
    <property type="protein sequence ID" value="GAA0146938.1"/>
    <property type="molecule type" value="Genomic_DNA"/>
</dbReference>
<dbReference type="AlphaFoldDB" id="A0AAV3P6X2"/>
<keyword evidence="3" id="KW-1185">Reference proteome</keyword>
<evidence type="ECO:0000256" key="1">
    <source>
        <dbReference type="SAM" id="MobiDB-lite"/>
    </source>
</evidence>
<proteinExistence type="predicted"/>
<comment type="caution">
    <text evidence="2">The sequence shown here is derived from an EMBL/GenBank/DDBJ whole genome shotgun (WGS) entry which is preliminary data.</text>
</comment>
<accession>A0AAV3P6X2</accession>
<sequence>MEHVPRERNQERIGCPNWLRQSGTIPDSTPVKWVEKEAFWMKEVMDTTPEGKGKMPEPWYQVILNFLRTRVLPEDPLVANNIQRQSLYPTRWGTLAEILQGSVVEVYRLGGRVVGY</sequence>
<evidence type="ECO:0000313" key="3">
    <source>
        <dbReference type="Proteomes" id="UP001454036"/>
    </source>
</evidence>
<name>A0AAV3P6X2_LITER</name>